<sequence length="125" mass="14670">MRMPTHEISRVQLVFTRSVFKCELIRHQSQTPSLHSSRRRFAVMNNAQKQLMVREFRSGNVLPQRQPQASLYLVDCIVALHRSRHDSHSIRPFLPALAWLLHQQGTHQQESLWTSFDQSKPLLEC</sequence>
<proteinExistence type="predicted"/>
<protein>
    <submittedName>
        <fullName evidence="1">Uncharacterized protein</fullName>
    </submittedName>
</protein>
<organism evidence="1 2">
    <name type="scientific">Dreissena polymorpha</name>
    <name type="common">Zebra mussel</name>
    <name type="synonym">Mytilus polymorpha</name>
    <dbReference type="NCBI Taxonomy" id="45954"/>
    <lineage>
        <taxon>Eukaryota</taxon>
        <taxon>Metazoa</taxon>
        <taxon>Spiralia</taxon>
        <taxon>Lophotrochozoa</taxon>
        <taxon>Mollusca</taxon>
        <taxon>Bivalvia</taxon>
        <taxon>Autobranchia</taxon>
        <taxon>Heteroconchia</taxon>
        <taxon>Euheterodonta</taxon>
        <taxon>Imparidentia</taxon>
        <taxon>Neoheterodontei</taxon>
        <taxon>Myida</taxon>
        <taxon>Dreissenoidea</taxon>
        <taxon>Dreissenidae</taxon>
        <taxon>Dreissena</taxon>
    </lineage>
</organism>
<accession>A0A9D4GHA5</accession>
<name>A0A9D4GHA5_DREPO</name>
<comment type="caution">
    <text evidence="1">The sequence shown here is derived from an EMBL/GenBank/DDBJ whole genome shotgun (WGS) entry which is preliminary data.</text>
</comment>
<gene>
    <name evidence="1" type="ORF">DPMN_118356</name>
</gene>
<dbReference type="AlphaFoldDB" id="A0A9D4GHA5"/>
<dbReference type="EMBL" id="JAIWYP010000005">
    <property type="protein sequence ID" value="KAH3816833.1"/>
    <property type="molecule type" value="Genomic_DNA"/>
</dbReference>
<reference evidence="1" key="1">
    <citation type="journal article" date="2019" name="bioRxiv">
        <title>The Genome of the Zebra Mussel, Dreissena polymorpha: A Resource for Invasive Species Research.</title>
        <authorList>
            <person name="McCartney M.A."/>
            <person name="Auch B."/>
            <person name="Kono T."/>
            <person name="Mallez S."/>
            <person name="Zhang Y."/>
            <person name="Obille A."/>
            <person name="Becker A."/>
            <person name="Abrahante J.E."/>
            <person name="Garbe J."/>
            <person name="Badalamenti J.P."/>
            <person name="Herman A."/>
            <person name="Mangelson H."/>
            <person name="Liachko I."/>
            <person name="Sullivan S."/>
            <person name="Sone E.D."/>
            <person name="Koren S."/>
            <person name="Silverstein K.A.T."/>
            <person name="Beckman K.B."/>
            <person name="Gohl D.M."/>
        </authorList>
    </citation>
    <scope>NUCLEOTIDE SEQUENCE</scope>
    <source>
        <strain evidence="1">Duluth1</strain>
        <tissue evidence="1">Whole animal</tissue>
    </source>
</reference>
<reference evidence="1" key="2">
    <citation type="submission" date="2020-11" db="EMBL/GenBank/DDBJ databases">
        <authorList>
            <person name="McCartney M.A."/>
            <person name="Auch B."/>
            <person name="Kono T."/>
            <person name="Mallez S."/>
            <person name="Becker A."/>
            <person name="Gohl D.M."/>
            <person name="Silverstein K.A.T."/>
            <person name="Koren S."/>
            <person name="Bechman K.B."/>
            <person name="Herman A."/>
            <person name="Abrahante J.E."/>
            <person name="Garbe J."/>
        </authorList>
    </citation>
    <scope>NUCLEOTIDE SEQUENCE</scope>
    <source>
        <strain evidence="1">Duluth1</strain>
        <tissue evidence="1">Whole animal</tissue>
    </source>
</reference>
<dbReference type="Proteomes" id="UP000828390">
    <property type="component" value="Unassembled WGS sequence"/>
</dbReference>
<keyword evidence="2" id="KW-1185">Reference proteome</keyword>
<evidence type="ECO:0000313" key="1">
    <source>
        <dbReference type="EMBL" id="KAH3816833.1"/>
    </source>
</evidence>
<evidence type="ECO:0000313" key="2">
    <source>
        <dbReference type="Proteomes" id="UP000828390"/>
    </source>
</evidence>